<accession>J9DPJ7</accession>
<dbReference type="GO" id="GO:0005548">
    <property type="term" value="F:phospholipid transporter activity"/>
    <property type="evidence" value="ECO:0007669"/>
    <property type="project" value="InterPro"/>
</dbReference>
<dbReference type="InterPro" id="IPR055261">
    <property type="entry name" value="PI_transfer_N"/>
</dbReference>
<dbReference type="InterPro" id="IPR001666">
    <property type="entry name" value="PI_transfer"/>
</dbReference>
<dbReference type="Gene3D" id="3.30.530.20">
    <property type="match status" value="1"/>
</dbReference>
<dbReference type="PANTHER" id="PTHR10658">
    <property type="entry name" value="PHOSPHATIDYLINOSITOL TRANSFER PROTEIN"/>
    <property type="match status" value="1"/>
</dbReference>
<feature type="domain" description="Phosphatidylinositol transfer protein N-terminal" evidence="1">
    <location>
        <begin position="4"/>
        <end position="247"/>
    </location>
</feature>
<sequence>MTIIHKEYRIVMPITTQKYNICQLYTVAALSKSESTGDTSIKIVENKDYDHEVLGHCRKTHKILNLNSKVPYIIRKCMPSNDALKLVETAYNAYPKCSTTYTNKYFNENTFKMTVNSVHVDGVDFQDNINEMPANIWKNTKVDYIDIAVDGEYEVKPSDYISQKAKIGPLHKGWIEDFKKQNIPLMTCYKQVSIEINCFGLGWLVNEVEKQLRKIFATSHQQMFCQMDDWYDLTIEDIRKIEEETKKLLDNIKEA</sequence>
<evidence type="ECO:0000313" key="2">
    <source>
        <dbReference type="EMBL" id="EJW04480.1"/>
    </source>
</evidence>
<protein>
    <recommendedName>
        <fullName evidence="1">Phosphatidylinositol transfer protein N-terminal domain-containing protein</fullName>
    </recommendedName>
</protein>
<evidence type="ECO:0000259" key="1">
    <source>
        <dbReference type="Pfam" id="PF02121"/>
    </source>
</evidence>
<dbReference type="Pfam" id="PF02121">
    <property type="entry name" value="IP_trans"/>
    <property type="match status" value="1"/>
</dbReference>
<dbReference type="EMBL" id="AFBI03000018">
    <property type="protein sequence ID" value="EJW04480.1"/>
    <property type="molecule type" value="Genomic_DNA"/>
</dbReference>
<organism evidence="2 3">
    <name type="scientific">Edhazardia aedis (strain USNM 41457)</name>
    <name type="common">Microsporidian parasite</name>
    <dbReference type="NCBI Taxonomy" id="1003232"/>
    <lineage>
        <taxon>Eukaryota</taxon>
        <taxon>Fungi</taxon>
        <taxon>Fungi incertae sedis</taxon>
        <taxon>Microsporidia</taxon>
        <taxon>Edhazardia</taxon>
    </lineage>
</organism>
<dbReference type="AlphaFoldDB" id="J9DPJ7"/>
<reference evidence="3" key="2">
    <citation type="submission" date="2015-07" db="EMBL/GenBank/DDBJ databases">
        <title>Contrasting host-pathogen interactions and genome evolution in two generalist and specialist microsporidian pathogens of mosquitoes.</title>
        <authorList>
            <consortium name="The Broad Institute Genomics Platform"/>
            <consortium name="The Broad Institute Genome Sequencing Center for Infectious Disease"/>
            <person name="Cuomo C.A."/>
            <person name="Sanscrainte N.D."/>
            <person name="Goldberg J.M."/>
            <person name="Heiman D."/>
            <person name="Young S."/>
            <person name="Zeng Q."/>
            <person name="Becnel J.J."/>
            <person name="Birren B.W."/>
        </authorList>
    </citation>
    <scope>NUCLEOTIDE SEQUENCE [LARGE SCALE GENOMIC DNA]</scope>
    <source>
        <strain evidence="3">USNM 41457</strain>
    </source>
</reference>
<evidence type="ECO:0000313" key="3">
    <source>
        <dbReference type="Proteomes" id="UP000003163"/>
    </source>
</evidence>
<dbReference type="PRINTS" id="PR00391">
    <property type="entry name" value="PITRANSFER"/>
</dbReference>
<keyword evidence="3" id="KW-1185">Reference proteome</keyword>
<dbReference type="SUPFAM" id="SSF55961">
    <property type="entry name" value="Bet v1-like"/>
    <property type="match status" value="1"/>
</dbReference>
<dbReference type="OrthoDB" id="18453at2759"/>
<dbReference type="PANTHER" id="PTHR10658:SF11">
    <property type="entry name" value="VIBRATOR, ISOFORM B"/>
    <property type="match status" value="1"/>
</dbReference>
<dbReference type="Proteomes" id="UP000003163">
    <property type="component" value="Unassembled WGS sequence"/>
</dbReference>
<dbReference type="HOGENOM" id="CLU_046509_0_0_1"/>
<dbReference type="InterPro" id="IPR023393">
    <property type="entry name" value="START-like_dom_sf"/>
</dbReference>
<dbReference type="InParanoid" id="J9DPJ7"/>
<gene>
    <name evidence="2" type="ORF">EDEG_01297</name>
</gene>
<proteinExistence type="predicted"/>
<reference evidence="2 3" key="1">
    <citation type="submission" date="2011-08" db="EMBL/GenBank/DDBJ databases">
        <authorList>
            <person name="Liu Z.J."/>
            <person name="Shi F.L."/>
            <person name="Lu J.Q."/>
            <person name="Li M."/>
            <person name="Wang Z.L."/>
        </authorList>
    </citation>
    <scope>NUCLEOTIDE SEQUENCE [LARGE SCALE GENOMIC DNA]</scope>
    <source>
        <strain evidence="2 3">USNM 41457</strain>
    </source>
</reference>
<dbReference type="OMA" id="QHNVHEL"/>
<name>J9DPJ7_EDHAE</name>
<comment type="caution">
    <text evidence="2">The sequence shown here is derived from an EMBL/GenBank/DDBJ whole genome shotgun (WGS) entry which is preliminary data.</text>
</comment>
<dbReference type="STRING" id="1003232.J9DPJ7"/>
<dbReference type="VEuPathDB" id="MicrosporidiaDB:EDEG_01297"/>